<organism evidence="3 4">
    <name type="scientific">Coprinellus micaceus</name>
    <name type="common">Glistening ink-cap mushroom</name>
    <name type="synonym">Coprinus micaceus</name>
    <dbReference type="NCBI Taxonomy" id="71717"/>
    <lineage>
        <taxon>Eukaryota</taxon>
        <taxon>Fungi</taxon>
        <taxon>Dikarya</taxon>
        <taxon>Basidiomycota</taxon>
        <taxon>Agaricomycotina</taxon>
        <taxon>Agaricomycetes</taxon>
        <taxon>Agaricomycetidae</taxon>
        <taxon>Agaricales</taxon>
        <taxon>Agaricineae</taxon>
        <taxon>Psathyrellaceae</taxon>
        <taxon>Coprinellus</taxon>
    </lineage>
</organism>
<dbReference type="PANTHER" id="PTHR33741">
    <property type="entry name" value="TRANSMEMBRANE PROTEIN DDB_G0269096-RELATED"/>
    <property type="match status" value="1"/>
</dbReference>
<keyword evidence="1" id="KW-0472">Membrane</keyword>
<dbReference type="InterPro" id="IPR007065">
    <property type="entry name" value="HPP"/>
</dbReference>
<reference evidence="3 4" key="1">
    <citation type="journal article" date="2019" name="Nat. Ecol. Evol.">
        <title>Megaphylogeny resolves global patterns of mushroom evolution.</title>
        <authorList>
            <person name="Varga T."/>
            <person name="Krizsan K."/>
            <person name="Foldi C."/>
            <person name="Dima B."/>
            <person name="Sanchez-Garcia M."/>
            <person name="Sanchez-Ramirez S."/>
            <person name="Szollosi G.J."/>
            <person name="Szarkandi J.G."/>
            <person name="Papp V."/>
            <person name="Albert L."/>
            <person name="Andreopoulos W."/>
            <person name="Angelini C."/>
            <person name="Antonin V."/>
            <person name="Barry K.W."/>
            <person name="Bougher N.L."/>
            <person name="Buchanan P."/>
            <person name="Buyck B."/>
            <person name="Bense V."/>
            <person name="Catcheside P."/>
            <person name="Chovatia M."/>
            <person name="Cooper J."/>
            <person name="Damon W."/>
            <person name="Desjardin D."/>
            <person name="Finy P."/>
            <person name="Geml J."/>
            <person name="Haridas S."/>
            <person name="Hughes K."/>
            <person name="Justo A."/>
            <person name="Karasinski D."/>
            <person name="Kautmanova I."/>
            <person name="Kiss B."/>
            <person name="Kocsube S."/>
            <person name="Kotiranta H."/>
            <person name="LaButti K.M."/>
            <person name="Lechner B.E."/>
            <person name="Liimatainen K."/>
            <person name="Lipzen A."/>
            <person name="Lukacs Z."/>
            <person name="Mihaltcheva S."/>
            <person name="Morgado L.N."/>
            <person name="Niskanen T."/>
            <person name="Noordeloos M.E."/>
            <person name="Ohm R.A."/>
            <person name="Ortiz-Santana B."/>
            <person name="Ovrebo C."/>
            <person name="Racz N."/>
            <person name="Riley R."/>
            <person name="Savchenko A."/>
            <person name="Shiryaev A."/>
            <person name="Soop K."/>
            <person name="Spirin V."/>
            <person name="Szebenyi C."/>
            <person name="Tomsovsky M."/>
            <person name="Tulloss R.E."/>
            <person name="Uehling J."/>
            <person name="Grigoriev I.V."/>
            <person name="Vagvolgyi C."/>
            <person name="Papp T."/>
            <person name="Martin F.M."/>
            <person name="Miettinen O."/>
            <person name="Hibbett D.S."/>
            <person name="Nagy L.G."/>
        </authorList>
    </citation>
    <scope>NUCLEOTIDE SEQUENCE [LARGE SCALE GENOMIC DNA]</scope>
    <source>
        <strain evidence="3 4">FP101781</strain>
    </source>
</reference>
<evidence type="ECO:0000313" key="4">
    <source>
        <dbReference type="Proteomes" id="UP000298030"/>
    </source>
</evidence>
<proteinExistence type="predicted"/>
<feature type="transmembrane region" description="Helical" evidence="1">
    <location>
        <begin position="136"/>
        <end position="154"/>
    </location>
</feature>
<feature type="transmembrane region" description="Helical" evidence="1">
    <location>
        <begin position="49"/>
        <end position="67"/>
    </location>
</feature>
<accession>A0A4Y7SNS9</accession>
<keyword evidence="1" id="KW-0812">Transmembrane</keyword>
<feature type="domain" description="HPP transmembrane region" evidence="2">
    <location>
        <begin position="43"/>
        <end position="177"/>
    </location>
</feature>
<dbReference type="EMBL" id="QPFP01000077">
    <property type="protein sequence ID" value="TEB23527.1"/>
    <property type="molecule type" value="Genomic_DNA"/>
</dbReference>
<dbReference type="PANTHER" id="PTHR33741:SF5">
    <property type="entry name" value="TRANSMEMBRANE PROTEIN DDB_G0269096-RELATED"/>
    <property type="match status" value="1"/>
</dbReference>
<comment type="caution">
    <text evidence="3">The sequence shown here is derived from an EMBL/GenBank/DDBJ whole genome shotgun (WGS) entry which is preliminary data.</text>
</comment>
<dbReference type="OrthoDB" id="2016548at2759"/>
<keyword evidence="4" id="KW-1185">Reference proteome</keyword>
<dbReference type="InterPro" id="IPR058581">
    <property type="entry name" value="TM_HPP"/>
</dbReference>
<dbReference type="Proteomes" id="UP000298030">
    <property type="component" value="Unassembled WGS sequence"/>
</dbReference>
<dbReference type="Pfam" id="PF04982">
    <property type="entry name" value="TM_HPP"/>
    <property type="match status" value="1"/>
</dbReference>
<dbReference type="AlphaFoldDB" id="A0A4Y7SNS9"/>
<evidence type="ECO:0000259" key="2">
    <source>
        <dbReference type="Pfam" id="PF04982"/>
    </source>
</evidence>
<evidence type="ECO:0000313" key="3">
    <source>
        <dbReference type="EMBL" id="TEB23527.1"/>
    </source>
</evidence>
<evidence type="ECO:0000256" key="1">
    <source>
        <dbReference type="SAM" id="Phobius"/>
    </source>
</evidence>
<feature type="transmembrane region" description="Helical" evidence="1">
    <location>
        <begin position="109"/>
        <end position="129"/>
    </location>
</feature>
<gene>
    <name evidence="3" type="ORF">FA13DRAFT_1412473</name>
</gene>
<sequence>MYSSGNVLRHLPTWASRWLGYRPPQAPTLPAPHGRPGPSPPPPPPQHLVWIWSWIGAFSGISVIQAVFGQARYFVDRGVTPIVPSYGATAVLVYGVIDSPLAQPRNVFFGTFIGSLVGVCITKLFLLLPQERFDELAWLAAALACATTIVLMQITKTAHPPAGATAFLPALDPVATRSRMVLHPCGSPVIRPRSRNRSRHQQRPKAVSTILVDPARSSGSAGTRGGGDRWWDAGGVGWGDVGEEVVRNVCPFC</sequence>
<name>A0A4Y7SNS9_COPMI</name>
<protein>
    <recommendedName>
        <fullName evidence="2">HPP transmembrane region domain-containing protein</fullName>
    </recommendedName>
</protein>
<feature type="transmembrane region" description="Helical" evidence="1">
    <location>
        <begin position="79"/>
        <end position="97"/>
    </location>
</feature>
<keyword evidence="1" id="KW-1133">Transmembrane helix</keyword>
<dbReference type="STRING" id="71717.A0A4Y7SNS9"/>